<proteinExistence type="inferred from homology"/>
<dbReference type="Pfam" id="PF00535">
    <property type="entry name" value="Glycos_transf_2"/>
    <property type="match status" value="1"/>
</dbReference>
<gene>
    <name evidence="5" type="ORF">A2719_03270</name>
</gene>
<evidence type="ECO:0000313" key="5">
    <source>
        <dbReference type="EMBL" id="OGZ43957.1"/>
    </source>
</evidence>
<reference evidence="5 6" key="1">
    <citation type="journal article" date="2016" name="Nat. Commun.">
        <title>Thousands of microbial genomes shed light on interconnected biogeochemical processes in an aquifer system.</title>
        <authorList>
            <person name="Anantharaman K."/>
            <person name="Brown C.T."/>
            <person name="Hug L.A."/>
            <person name="Sharon I."/>
            <person name="Castelle C.J."/>
            <person name="Probst A.J."/>
            <person name="Thomas B.C."/>
            <person name="Singh A."/>
            <person name="Wilkins M.J."/>
            <person name="Karaoz U."/>
            <person name="Brodie E.L."/>
            <person name="Williams K.H."/>
            <person name="Hubbard S.S."/>
            <person name="Banfield J.F."/>
        </authorList>
    </citation>
    <scope>NUCLEOTIDE SEQUENCE [LARGE SCALE GENOMIC DNA]</scope>
</reference>
<dbReference type="SUPFAM" id="SSF53448">
    <property type="entry name" value="Nucleotide-diphospho-sugar transferases"/>
    <property type="match status" value="1"/>
</dbReference>
<dbReference type="Gene3D" id="3.90.550.10">
    <property type="entry name" value="Spore Coat Polysaccharide Biosynthesis Protein SpsA, Chain A"/>
    <property type="match status" value="1"/>
</dbReference>
<keyword evidence="2" id="KW-0328">Glycosyltransferase</keyword>
<evidence type="ECO:0000313" key="6">
    <source>
        <dbReference type="Proteomes" id="UP000177480"/>
    </source>
</evidence>
<dbReference type="Proteomes" id="UP000177480">
    <property type="component" value="Unassembled WGS sequence"/>
</dbReference>
<dbReference type="GO" id="GO:0009247">
    <property type="term" value="P:glycolipid biosynthetic process"/>
    <property type="evidence" value="ECO:0007669"/>
    <property type="project" value="TreeGrafter"/>
</dbReference>
<dbReference type="InterPro" id="IPR029044">
    <property type="entry name" value="Nucleotide-diphossugar_trans"/>
</dbReference>
<dbReference type="GO" id="GO:0004582">
    <property type="term" value="F:dolichyl-phosphate beta-D-mannosyltransferase activity"/>
    <property type="evidence" value="ECO:0007669"/>
    <property type="project" value="InterPro"/>
</dbReference>
<dbReference type="STRING" id="1802114.A2719_03270"/>
<evidence type="ECO:0000256" key="3">
    <source>
        <dbReference type="ARBA" id="ARBA00022679"/>
    </source>
</evidence>
<dbReference type="InterPro" id="IPR039528">
    <property type="entry name" value="DPM1-like"/>
</dbReference>
<dbReference type="InterPro" id="IPR001173">
    <property type="entry name" value="Glyco_trans_2-like"/>
</dbReference>
<organism evidence="5 6">
    <name type="scientific">Candidatus Ryanbacteria bacterium RIFCSPHIGHO2_01_FULL_45_22</name>
    <dbReference type="NCBI Taxonomy" id="1802114"/>
    <lineage>
        <taxon>Bacteria</taxon>
        <taxon>Candidatus Ryaniibacteriota</taxon>
    </lineage>
</organism>
<dbReference type="FunFam" id="3.90.550.10:FF:000122">
    <property type="entry name" value="Dolichol-phosphate mannosyltransferase subunit 1"/>
    <property type="match status" value="1"/>
</dbReference>
<dbReference type="CDD" id="cd06442">
    <property type="entry name" value="DPM1_like"/>
    <property type="match status" value="1"/>
</dbReference>
<sequence>MSESPRVTVVVPTYNEKDSLPELIKRIFALPVKNLDVLVVDDNSPDGTGALADSLSKKYPLRVIHRKEKQGLGKAYMHAFGEILGLPSDERPELIMQMDADLSHNPSDIPRFLERVQTCDVVLGSRYVPGGSIKNWDIVRRLVSRLGNIYASLILGLPHRDLTGGYKCFRVEVLQAMDITAVSSIGYNFQIEMTYLAQKKGFRICEIPIFFTERKAGTSKFNAGIILESFWKVLMLRFKKQPK</sequence>
<evidence type="ECO:0000259" key="4">
    <source>
        <dbReference type="Pfam" id="PF00535"/>
    </source>
</evidence>
<evidence type="ECO:0000256" key="2">
    <source>
        <dbReference type="ARBA" id="ARBA00022676"/>
    </source>
</evidence>
<dbReference type="PANTHER" id="PTHR43398:SF1">
    <property type="entry name" value="DOLICHOL-PHOSPHATE MANNOSYLTRANSFERASE SUBUNIT 1"/>
    <property type="match status" value="1"/>
</dbReference>
<comment type="similarity">
    <text evidence="1">Belongs to the glycosyltransferase 2 family.</text>
</comment>
<dbReference type="GO" id="GO:0016020">
    <property type="term" value="C:membrane"/>
    <property type="evidence" value="ECO:0007669"/>
    <property type="project" value="GOC"/>
</dbReference>
<feature type="domain" description="Glycosyltransferase 2-like" evidence="4">
    <location>
        <begin position="8"/>
        <end position="175"/>
    </location>
</feature>
<keyword evidence="3" id="KW-0808">Transferase</keyword>
<protein>
    <recommendedName>
        <fullName evidence="4">Glycosyltransferase 2-like domain-containing protein</fullName>
    </recommendedName>
</protein>
<dbReference type="EMBL" id="MHNK01000010">
    <property type="protein sequence ID" value="OGZ43957.1"/>
    <property type="molecule type" value="Genomic_DNA"/>
</dbReference>
<dbReference type="AlphaFoldDB" id="A0A1G2G1I5"/>
<comment type="caution">
    <text evidence="5">The sequence shown here is derived from an EMBL/GenBank/DDBJ whole genome shotgun (WGS) entry which is preliminary data.</text>
</comment>
<accession>A0A1G2G1I5</accession>
<evidence type="ECO:0000256" key="1">
    <source>
        <dbReference type="ARBA" id="ARBA00006739"/>
    </source>
</evidence>
<dbReference type="PANTHER" id="PTHR43398">
    <property type="entry name" value="DOLICHOL-PHOSPHATE MANNOSYLTRANSFERASE SUBUNIT 1"/>
    <property type="match status" value="1"/>
</dbReference>
<name>A0A1G2G1I5_9BACT</name>